<sequence length="340" mass="38105">MPKPKKPEQEVVPHSPTTPPGTPRVQAQAVGESHDVILQMLQLFKDECEQKRQEDIRRREAEEQRFNQLVATLGGQTMQQGTSSPVGPIPVSPSTQVVSTPVPKATVVSPPALSQDVTLQAFKEWRQQWEDYAVMVDLHKQPQPKQLIQLRSAPSGTLTEEFDRGLLELRNTPRQDGCSPAQVLFGRPLRSCVPAHSASFSPVWQESSEECDRRAAARLEAAKDSYDAHARPLPPLDLGTTVRVQHPVTKRWDIVGTVMGIGRSRDYHVRTPSGRVLWRNRRFLRAIPSQAVVATDVRCDLSDTTPTQECQAPDPPKPRRRCRGRWGGPLRRSVRVAERS</sequence>
<reference evidence="2" key="1">
    <citation type="submission" date="2023-11" db="EMBL/GenBank/DDBJ databases">
        <title>Genome assemblies of two species of porcelain crab, Petrolisthes cinctipes and Petrolisthes manimaculis (Anomura: Porcellanidae).</title>
        <authorList>
            <person name="Angst P."/>
        </authorList>
    </citation>
    <scope>NUCLEOTIDE SEQUENCE</scope>
    <source>
        <strain evidence="2">PB745_02</strain>
        <tissue evidence="2">Gill</tissue>
    </source>
</reference>
<accession>A0AAE1NT81</accession>
<protein>
    <submittedName>
        <fullName evidence="2">Uncharacterized protein</fullName>
    </submittedName>
</protein>
<keyword evidence="3" id="KW-1185">Reference proteome</keyword>
<evidence type="ECO:0000313" key="3">
    <source>
        <dbReference type="Proteomes" id="UP001292094"/>
    </source>
</evidence>
<dbReference type="PANTHER" id="PTHR33244:SF3">
    <property type="entry name" value="PEPTIDASE A2 DOMAIN-CONTAINING PROTEIN"/>
    <property type="match status" value="1"/>
</dbReference>
<organism evidence="2 3">
    <name type="scientific">Petrolisthes manimaculis</name>
    <dbReference type="NCBI Taxonomy" id="1843537"/>
    <lineage>
        <taxon>Eukaryota</taxon>
        <taxon>Metazoa</taxon>
        <taxon>Ecdysozoa</taxon>
        <taxon>Arthropoda</taxon>
        <taxon>Crustacea</taxon>
        <taxon>Multicrustacea</taxon>
        <taxon>Malacostraca</taxon>
        <taxon>Eumalacostraca</taxon>
        <taxon>Eucarida</taxon>
        <taxon>Decapoda</taxon>
        <taxon>Pleocyemata</taxon>
        <taxon>Anomura</taxon>
        <taxon>Galatheoidea</taxon>
        <taxon>Porcellanidae</taxon>
        <taxon>Petrolisthes</taxon>
    </lineage>
</organism>
<feature type="region of interest" description="Disordered" evidence="1">
    <location>
        <begin position="303"/>
        <end position="340"/>
    </location>
</feature>
<dbReference type="PANTHER" id="PTHR33244">
    <property type="entry name" value="INTEGRASE CATALYTIC DOMAIN-CONTAINING PROTEIN-RELATED"/>
    <property type="match status" value="1"/>
</dbReference>
<dbReference type="Proteomes" id="UP001292094">
    <property type="component" value="Unassembled WGS sequence"/>
</dbReference>
<feature type="compositionally biased region" description="Basic and acidic residues" evidence="1">
    <location>
        <begin position="1"/>
        <end position="11"/>
    </location>
</feature>
<gene>
    <name evidence="2" type="ORF">Pmani_031687</name>
</gene>
<evidence type="ECO:0000313" key="2">
    <source>
        <dbReference type="EMBL" id="KAK4295770.1"/>
    </source>
</evidence>
<feature type="region of interest" description="Disordered" evidence="1">
    <location>
        <begin position="1"/>
        <end position="31"/>
    </location>
</feature>
<name>A0AAE1NT81_9EUCA</name>
<dbReference type="EMBL" id="JAWZYT010004001">
    <property type="protein sequence ID" value="KAK4295770.1"/>
    <property type="molecule type" value="Genomic_DNA"/>
</dbReference>
<dbReference type="AlphaFoldDB" id="A0AAE1NT81"/>
<evidence type="ECO:0000256" key="1">
    <source>
        <dbReference type="SAM" id="MobiDB-lite"/>
    </source>
</evidence>
<proteinExistence type="predicted"/>
<comment type="caution">
    <text evidence="2">The sequence shown here is derived from an EMBL/GenBank/DDBJ whole genome shotgun (WGS) entry which is preliminary data.</text>
</comment>